<keyword evidence="2" id="KW-1185">Reference proteome</keyword>
<accession>A0A7M1S047</accession>
<protein>
    <submittedName>
        <fullName evidence="1">Uncharacterized protein</fullName>
    </submittedName>
</protein>
<proteinExistence type="predicted"/>
<dbReference type="GeneID" id="65130376"/>
<sequence>MNDKDIFNIKELIKFLEDNHTKENGYKFQIRVIVNKTLNGKFKVINLTQDGFNKVSNALYSLIQKDIDDDTEDLISLDLTKNRL</sequence>
<dbReference type="Proteomes" id="UP000594097">
    <property type="component" value="Segment"/>
</dbReference>
<organism evidence="1 2">
    <name type="scientific">uncultured phage cr127_1</name>
    <dbReference type="NCBI Taxonomy" id="2772077"/>
    <lineage>
        <taxon>Viruses</taxon>
        <taxon>Duplodnaviria</taxon>
        <taxon>Heunggongvirae</taxon>
        <taxon>Uroviricota</taxon>
        <taxon>Caudoviricetes</taxon>
        <taxon>Crassvirales</taxon>
        <taxon>Crevaviridae</taxon>
        <taxon>Doltivirinae</taxon>
        <taxon>Kahucivirus</taxon>
        <taxon>Kahucivirus intestinalis</taxon>
    </lineage>
</organism>
<evidence type="ECO:0000313" key="2">
    <source>
        <dbReference type="Proteomes" id="UP000594097"/>
    </source>
</evidence>
<dbReference type="KEGG" id="vg:65130376"/>
<name>A0A7M1S047_9CAUD</name>
<dbReference type="RefSeq" id="YP_010111922.1">
    <property type="nucleotide sequence ID" value="NC_055886.1"/>
</dbReference>
<dbReference type="EMBL" id="MT774393">
    <property type="protein sequence ID" value="QOR59764.1"/>
    <property type="molecule type" value="Genomic_DNA"/>
</dbReference>
<evidence type="ECO:0000313" key="1">
    <source>
        <dbReference type="EMBL" id="QOR59764.1"/>
    </source>
</evidence>
<reference evidence="1 2" key="1">
    <citation type="submission" date="2020-07" db="EMBL/GenBank/DDBJ databases">
        <title>Taxonomic proposal: Crassvirales, a new order of highly abundant and diverse bacterial viruses.</title>
        <authorList>
            <person name="Shkoporov A.N."/>
            <person name="Stockdale S.R."/>
            <person name="Guerin E."/>
            <person name="Ross R.P."/>
            <person name="Hill C."/>
        </authorList>
    </citation>
    <scope>NUCLEOTIDE SEQUENCE [LARGE SCALE GENOMIC DNA]</scope>
</reference>